<feature type="domain" description="Peptidase S24/S26A/S26B/S26C" evidence="2">
    <location>
        <begin position="2"/>
        <end position="60"/>
    </location>
</feature>
<accession>A0A3L8P7F2</accession>
<evidence type="ECO:0000313" key="3">
    <source>
        <dbReference type="EMBL" id="RLV51286.1"/>
    </source>
</evidence>
<dbReference type="CDD" id="cd06530">
    <property type="entry name" value="S26_SPase_I"/>
    <property type="match status" value="1"/>
</dbReference>
<dbReference type="AlphaFoldDB" id="A0A3L8P7F2"/>
<proteinExistence type="predicted"/>
<evidence type="ECO:0000259" key="2">
    <source>
        <dbReference type="Pfam" id="PF00717"/>
    </source>
</evidence>
<organism evidence="3 4">
    <name type="scientific">Nocardioides mangrovicus</name>
    <dbReference type="NCBI Taxonomy" id="2478913"/>
    <lineage>
        <taxon>Bacteria</taxon>
        <taxon>Bacillati</taxon>
        <taxon>Actinomycetota</taxon>
        <taxon>Actinomycetes</taxon>
        <taxon>Propionibacteriales</taxon>
        <taxon>Nocardioidaceae</taxon>
        <taxon>Nocardioides</taxon>
    </lineage>
</organism>
<dbReference type="GO" id="GO:0006465">
    <property type="term" value="P:signal peptide processing"/>
    <property type="evidence" value="ECO:0007669"/>
    <property type="project" value="InterPro"/>
</dbReference>
<name>A0A3L8P7F2_9ACTN</name>
<dbReference type="GO" id="GO:0012505">
    <property type="term" value="C:endomembrane system"/>
    <property type="evidence" value="ECO:0007669"/>
    <property type="project" value="UniProtKB-SubCell"/>
</dbReference>
<evidence type="ECO:0000313" key="4">
    <source>
        <dbReference type="Proteomes" id="UP000281708"/>
    </source>
</evidence>
<dbReference type="InterPro" id="IPR036286">
    <property type="entry name" value="LexA/Signal_pep-like_sf"/>
</dbReference>
<dbReference type="GO" id="GO:0004252">
    <property type="term" value="F:serine-type endopeptidase activity"/>
    <property type="evidence" value="ECO:0007669"/>
    <property type="project" value="InterPro"/>
</dbReference>
<dbReference type="OrthoDB" id="1467636at2"/>
<dbReference type="InterPro" id="IPR015927">
    <property type="entry name" value="Peptidase_S24_S26A/B/C"/>
</dbReference>
<evidence type="ECO:0000256" key="1">
    <source>
        <dbReference type="ARBA" id="ARBA00004308"/>
    </source>
</evidence>
<dbReference type="InterPro" id="IPR019533">
    <property type="entry name" value="Peptidase_S26"/>
</dbReference>
<dbReference type="Pfam" id="PF00717">
    <property type="entry name" value="Peptidase_S24"/>
    <property type="match status" value="1"/>
</dbReference>
<comment type="caution">
    <text evidence="3">The sequence shown here is derived from an EMBL/GenBank/DDBJ whole genome shotgun (WGS) entry which is preliminary data.</text>
</comment>
<sequence length="101" mass="11140">MHGRSMRPTLVEGDLLLVRHGARPVVGDVVVVRFPDGTVAVKRAVLHDAAGWWVERDNPREGTDSSHVGSIPDADVLAVALARVWPRPRPLRRRLVGRSEP</sequence>
<gene>
    <name evidence="3" type="ORF">D9V37_03515</name>
</gene>
<dbReference type="Gene3D" id="2.10.109.10">
    <property type="entry name" value="Umud Fragment, subunit A"/>
    <property type="match status" value="1"/>
</dbReference>
<dbReference type="EMBL" id="RDBE01000001">
    <property type="protein sequence ID" value="RLV51286.1"/>
    <property type="molecule type" value="Genomic_DNA"/>
</dbReference>
<protein>
    <submittedName>
        <fullName evidence="3">Peptidase S24</fullName>
    </submittedName>
</protein>
<reference evidence="3 4" key="1">
    <citation type="submission" date="2018-10" db="EMBL/GenBank/DDBJ databases">
        <title>Marmoricola sp. 4Q3S-7 whole genome shotgun sequence.</title>
        <authorList>
            <person name="Li F."/>
        </authorList>
    </citation>
    <scope>NUCLEOTIDE SEQUENCE [LARGE SCALE GENOMIC DNA]</scope>
    <source>
        <strain evidence="3 4">4Q3S-7</strain>
    </source>
</reference>
<dbReference type="SUPFAM" id="SSF51306">
    <property type="entry name" value="LexA/Signal peptidase"/>
    <property type="match status" value="1"/>
</dbReference>
<dbReference type="Proteomes" id="UP000281708">
    <property type="component" value="Unassembled WGS sequence"/>
</dbReference>
<keyword evidence="4" id="KW-1185">Reference proteome</keyword>
<comment type="subcellular location">
    <subcellularLocation>
        <location evidence="1">Endomembrane system</location>
    </subcellularLocation>
</comment>